<dbReference type="Gene3D" id="3.40.710.10">
    <property type="entry name" value="DD-peptidase/beta-lactamase superfamily"/>
    <property type="match status" value="1"/>
</dbReference>
<dbReference type="AlphaFoldDB" id="A0A1C6V639"/>
<reference evidence="9" key="1">
    <citation type="submission" date="2016-06" db="EMBL/GenBank/DDBJ databases">
        <authorList>
            <person name="Varghese N."/>
            <person name="Submissions Spin"/>
        </authorList>
    </citation>
    <scope>NUCLEOTIDE SEQUENCE [LARGE SCALE GENOMIC DNA]</scope>
    <source>
        <strain evidence="9">DSM 44814</strain>
    </source>
</reference>
<evidence type="ECO:0000256" key="5">
    <source>
        <dbReference type="SAM" id="Phobius"/>
    </source>
</evidence>
<dbReference type="GO" id="GO:0005886">
    <property type="term" value="C:plasma membrane"/>
    <property type="evidence" value="ECO:0007669"/>
    <property type="project" value="TreeGrafter"/>
</dbReference>
<dbReference type="OrthoDB" id="9789078at2"/>
<dbReference type="InterPro" id="IPR001460">
    <property type="entry name" value="PCN-bd_Tpept"/>
</dbReference>
<keyword evidence="9" id="KW-1185">Reference proteome</keyword>
<dbReference type="STRING" id="227316.GA0070604_4599"/>
<gene>
    <name evidence="8" type="ORF">GA0070604_4599</name>
</gene>
<evidence type="ECO:0000256" key="2">
    <source>
        <dbReference type="ARBA" id="ARBA00007171"/>
    </source>
</evidence>
<feature type="region of interest" description="Disordered" evidence="4">
    <location>
        <begin position="1"/>
        <end position="160"/>
    </location>
</feature>
<dbReference type="GO" id="GO:0008658">
    <property type="term" value="F:penicillin binding"/>
    <property type="evidence" value="ECO:0007669"/>
    <property type="project" value="InterPro"/>
</dbReference>
<evidence type="ECO:0000256" key="3">
    <source>
        <dbReference type="ARBA" id="ARBA00023136"/>
    </source>
</evidence>
<dbReference type="InterPro" id="IPR012338">
    <property type="entry name" value="Beta-lactam/transpept-like"/>
</dbReference>
<dbReference type="SUPFAM" id="SSF56601">
    <property type="entry name" value="beta-lactamase/transpeptidase-like"/>
    <property type="match status" value="1"/>
</dbReference>
<feature type="compositionally biased region" description="Basic residues" evidence="4">
    <location>
        <begin position="144"/>
        <end position="155"/>
    </location>
</feature>
<comment type="subcellular location">
    <subcellularLocation>
        <location evidence="1">Membrane</location>
    </subcellularLocation>
</comment>
<comment type="similarity">
    <text evidence="2">Belongs to the transpeptidase family.</text>
</comment>
<dbReference type="Gene3D" id="3.90.1310.10">
    <property type="entry name" value="Penicillin-binding protein 2a (Domain 2)"/>
    <property type="match status" value="1"/>
</dbReference>
<dbReference type="InterPro" id="IPR005311">
    <property type="entry name" value="PBP_dimer"/>
</dbReference>
<keyword evidence="5" id="KW-0812">Transmembrane</keyword>
<feature type="domain" description="Penicillin-binding protein transpeptidase" evidence="6">
    <location>
        <begin position="405"/>
        <end position="715"/>
    </location>
</feature>
<proteinExistence type="inferred from homology"/>
<feature type="region of interest" description="Disordered" evidence="4">
    <location>
        <begin position="348"/>
        <end position="375"/>
    </location>
</feature>
<dbReference type="InterPro" id="IPR050515">
    <property type="entry name" value="Beta-lactam/transpept"/>
</dbReference>
<feature type="transmembrane region" description="Helical" evidence="5">
    <location>
        <begin position="166"/>
        <end position="184"/>
    </location>
</feature>
<evidence type="ECO:0000313" key="9">
    <source>
        <dbReference type="Proteomes" id="UP000199696"/>
    </source>
</evidence>
<dbReference type="GO" id="GO:0071555">
    <property type="term" value="P:cell wall organization"/>
    <property type="evidence" value="ECO:0007669"/>
    <property type="project" value="TreeGrafter"/>
</dbReference>
<feature type="compositionally biased region" description="Low complexity" evidence="4">
    <location>
        <begin position="103"/>
        <end position="117"/>
    </location>
</feature>
<dbReference type="RefSeq" id="WP_091122213.1">
    <property type="nucleotide sequence ID" value="NZ_FMHY01000002.1"/>
</dbReference>
<protein>
    <submittedName>
        <fullName evidence="8">Peptidoglycan synthetase FtsI</fullName>
    </submittedName>
</protein>
<accession>A0A1C6V639</accession>
<organism evidence="8 9">
    <name type="scientific">Micromonospora eburnea</name>
    <dbReference type="NCBI Taxonomy" id="227316"/>
    <lineage>
        <taxon>Bacteria</taxon>
        <taxon>Bacillati</taxon>
        <taxon>Actinomycetota</taxon>
        <taxon>Actinomycetes</taxon>
        <taxon>Micromonosporales</taxon>
        <taxon>Micromonosporaceae</taxon>
        <taxon>Micromonospora</taxon>
    </lineage>
</organism>
<evidence type="ECO:0000313" key="8">
    <source>
        <dbReference type="EMBL" id="SCL61822.1"/>
    </source>
</evidence>
<evidence type="ECO:0000256" key="1">
    <source>
        <dbReference type="ARBA" id="ARBA00004370"/>
    </source>
</evidence>
<dbReference type="SUPFAM" id="SSF56519">
    <property type="entry name" value="Penicillin binding protein dimerisation domain"/>
    <property type="match status" value="1"/>
</dbReference>
<dbReference type="Pfam" id="PF03717">
    <property type="entry name" value="PBP_dimer"/>
    <property type="match status" value="1"/>
</dbReference>
<evidence type="ECO:0000259" key="6">
    <source>
        <dbReference type="Pfam" id="PF00905"/>
    </source>
</evidence>
<name>A0A1C6V639_9ACTN</name>
<dbReference type="Proteomes" id="UP000199696">
    <property type="component" value="Unassembled WGS sequence"/>
</dbReference>
<feature type="domain" description="Penicillin-binding protein dimerisation" evidence="7">
    <location>
        <begin position="207"/>
        <end position="352"/>
    </location>
</feature>
<evidence type="ECO:0000256" key="4">
    <source>
        <dbReference type="SAM" id="MobiDB-lite"/>
    </source>
</evidence>
<sequence length="740" mass="78568">MPPRSEEPRRDAMGSRRGSSRDGRGTDPRSGEPGVGGISDARAYTPRGRTIREGGGTARTGVGGAEQRRTPRGGRSGDPFRPALQVLDGGRSGAARTGRREAPAGARGGVVRTVSARPVREPFDDDEVPPGRRPGPRRPERPAARRPVRKKRRPPKLADPRRRLRLGTLLALALFTTIGIRLVYLQTVDTPAFADGGLVNRLTVVELPAPRGTIYDRTGAPLAHSIEARYVYADPPKVKDRVATAKLLSPLLGVPASDLADRMKERTLPGTSIKSRFEYLARGVPIDKAKQIMALELAGIGTHRDERREVPGGDLAANLLGFVSQDMIGLEGLEAKYDDLLRGQPGRKRYESGRGDLAAPIPGGFSETTPPKPGSSLALTLDRDLQFQAQRILSTQMAQTRNSVGAAVILEPSSGEVLAQVSYPGYSTAAPTKVNSPADREDAATSFVVDPGSIHKAITYGAALQEGVITPDTVFPVANTITRGGVVFKDTHPANGQRMSIPGMLAFSSNVGTIEIAEKLGPDRLIDYQKRFGLGQRTGEGMPGEAAGRLLPANEWSGSSYGSVPIGHSVDATPLQMAAAYAAIANDGTYVQPHLVKATIDPEGKQTPAAAPRTWPVLSPQNATALRRMLEAVTTIDNGPGERATGLAAAVPGYRVAGKTGTGSRYVDGKLQPGAVGSFIGMAPAEKPRYVVAVFVWSPGGEGSALAAPAFREIMGFTLHHYRVPPSATDKSPKFEVFPR</sequence>
<keyword evidence="5" id="KW-1133">Transmembrane helix</keyword>
<dbReference type="EMBL" id="FMHY01000002">
    <property type="protein sequence ID" value="SCL61822.1"/>
    <property type="molecule type" value="Genomic_DNA"/>
</dbReference>
<feature type="compositionally biased region" description="Gly residues" evidence="4">
    <location>
        <begin position="53"/>
        <end position="64"/>
    </location>
</feature>
<evidence type="ECO:0000259" key="7">
    <source>
        <dbReference type="Pfam" id="PF03717"/>
    </source>
</evidence>
<dbReference type="InterPro" id="IPR036138">
    <property type="entry name" value="PBP_dimer_sf"/>
</dbReference>
<keyword evidence="3 5" id="KW-0472">Membrane</keyword>
<dbReference type="PANTHER" id="PTHR30627">
    <property type="entry name" value="PEPTIDOGLYCAN D,D-TRANSPEPTIDASE"/>
    <property type="match status" value="1"/>
</dbReference>
<dbReference type="Pfam" id="PF00905">
    <property type="entry name" value="Transpeptidase"/>
    <property type="match status" value="1"/>
</dbReference>
<dbReference type="PANTHER" id="PTHR30627:SF1">
    <property type="entry name" value="PEPTIDOGLYCAN D,D-TRANSPEPTIDASE FTSI"/>
    <property type="match status" value="1"/>
</dbReference>
<feature type="compositionally biased region" description="Basic and acidic residues" evidence="4">
    <location>
        <begin position="1"/>
        <end position="30"/>
    </location>
</feature>